<proteinExistence type="predicted"/>
<gene>
    <name evidence="1" type="ORF">SS37A_17060</name>
</gene>
<accession>A0ABN6VGX8</accession>
<keyword evidence="2" id="KW-1185">Reference proteome</keyword>
<protein>
    <submittedName>
        <fullName evidence="1">Uncharacterized protein</fullName>
    </submittedName>
</protein>
<dbReference type="EMBL" id="AP027142">
    <property type="protein sequence ID" value="BDV34177.1"/>
    <property type="molecule type" value="Genomic_DNA"/>
</dbReference>
<name>A0ABN6VGX8_9HYPH</name>
<organism evidence="1 2">
    <name type="scientific">Methylocystis iwaonis</name>
    <dbReference type="NCBI Taxonomy" id="2885079"/>
    <lineage>
        <taxon>Bacteria</taxon>
        <taxon>Pseudomonadati</taxon>
        <taxon>Pseudomonadota</taxon>
        <taxon>Alphaproteobacteria</taxon>
        <taxon>Hyphomicrobiales</taxon>
        <taxon>Methylocystaceae</taxon>
        <taxon>Methylocystis</taxon>
    </lineage>
</organism>
<reference evidence="1 2" key="1">
    <citation type="journal article" date="2023" name="Int. J. Syst. Evol. Microbiol.">
        <title>Methylocystis iwaonis sp. nov., a type II methane-oxidizing bacterium from surface soil of a rice paddy field in Japan, and emended description of the genus Methylocystis (ex Whittenbury et al. 1970) Bowman et al. 1993.</title>
        <authorList>
            <person name="Kaise H."/>
            <person name="Sawadogo J.B."/>
            <person name="Alam M.S."/>
            <person name="Ueno C."/>
            <person name="Dianou D."/>
            <person name="Shinjo R."/>
            <person name="Asakawa S."/>
        </authorList>
    </citation>
    <scope>NUCLEOTIDE SEQUENCE [LARGE SCALE GENOMIC DNA]</scope>
    <source>
        <strain evidence="1 2">SS37A-Re</strain>
    </source>
</reference>
<evidence type="ECO:0000313" key="2">
    <source>
        <dbReference type="Proteomes" id="UP001317629"/>
    </source>
</evidence>
<dbReference type="Proteomes" id="UP001317629">
    <property type="component" value="Chromosome"/>
</dbReference>
<evidence type="ECO:0000313" key="1">
    <source>
        <dbReference type="EMBL" id="BDV34177.1"/>
    </source>
</evidence>
<sequence>MEVFVFANEPRRHAVLVARFDNLGKRASGAAVQSLDLMDRRRQAGLKARGP</sequence>
<dbReference type="RefSeq" id="WP_434085980.1">
    <property type="nucleotide sequence ID" value="NZ_AP027142.1"/>
</dbReference>